<dbReference type="Pfam" id="PF10368">
    <property type="entry name" value="YkyA"/>
    <property type="match status" value="1"/>
</dbReference>
<accession>A0A4R6U6W5</accession>
<gene>
    <name evidence="4" type="ORF">EV213_102289</name>
</gene>
<dbReference type="PROSITE" id="PS51257">
    <property type="entry name" value="PROKAR_LIPOPROTEIN"/>
    <property type="match status" value="1"/>
</dbReference>
<feature type="signal peptide" evidence="3">
    <location>
        <begin position="1"/>
        <end position="26"/>
    </location>
</feature>
<dbReference type="EMBL" id="SNYJ01000002">
    <property type="protein sequence ID" value="TDQ42258.1"/>
    <property type="molecule type" value="Genomic_DNA"/>
</dbReference>
<dbReference type="OrthoDB" id="2576511at2"/>
<organism evidence="4 5">
    <name type="scientific">Aureibacillus halotolerans</name>
    <dbReference type="NCBI Taxonomy" id="1508390"/>
    <lineage>
        <taxon>Bacteria</taxon>
        <taxon>Bacillati</taxon>
        <taxon>Bacillota</taxon>
        <taxon>Bacilli</taxon>
        <taxon>Bacillales</taxon>
        <taxon>Bacillaceae</taxon>
        <taxon>Aureibacillus</taxon>
    </lineage>
</organism>
<feature type="compositionally biased region" description="Acidic residues" evidence="2">
    <location>
        <begin position="220"/>
        <end position="239"/>
    </location>
</feature>
<dbReference type="SUPFAM" id="SSF140423">
    <property type="entry name" value="MW0975(SA0943)-like"/>
    <property type="match status" value="1"/>
</dbReference>
<dbReference type="Proteomes" id="UP000295632">
    <property type="component" value="Unassembled WGS sequence"/>
</dbReference>
<comment type="caution">
    <text evidence="4">The sequence shown here is derived from an EMBL/GenBank/DDBJ whole genome shotgun (WGS) entry which is preliminary data.</text>
</comment>
<keyword evidence="5" id="KW-1185">Reference proteome</keyword>
<keyword evidence="4" id="KW-0449">Lipoprotein</keyword>
<dbReference type="Gene3D" id="1.20.120.570">
    <property type="entry name" value="YkyA-like"/>
    <property type="match status" value="1"/>
</dbReference>
<evidence type="ECO:0000313" key="5">
    <source>
        <dbReference type="Proteomes" id="UP000295632"/>
    </source>
</evidence>
<evidence type="ECO:0000256" key="3">
    <source>
        <dbReference type="SAM" id="SignalP"/>
    </source>
</evidence>
<evidence type="ECO:0000313" key="4">
    <source>
        <dbReference type="EMBL" id="TDQ42258.1"/>
    </source>
</evidence>
<dbReference type="InterPro" id="IPR036785">
    <property type="entry name" value="YkyA-like_sf"/>
</dbReference>
<dbReference type="AlphaFoldDB" id="A0A4R6U6W5"/>
<proteinExistence type="predicted"/>
<dbReference type="InterPro" id="IPR019454">
    <property type="entry name" value="Lipoprot_YkyA-like"/>
</dbReference>
<feature type="region of interest" description="Disordered" evidence="2">
    <location>
        <begin position="219"/>
        <end position="239"/>
    </location>
</feature>
<feature type="coiled-coil region" evidence="1">
    <location>
        <begin position="37"/>
        <end position="128"/>
    </location>
</feature>
<dbReference type="RefSeq" id="WP_133579142.1">
    <property type="nucleotide sequence ID" value="NZ_SNYJ01000002.1"/>
</dbReference>
<keyword evidence="1" id="KW-0175">Coiled coil</keyword>
<evidence type="ECO:0000256" key="2">
    <source>
        <dbReference type="SAM" id="MobiDB-lite"/>
    </source>
</evidence>
<reference evidence="4 5" key="1">
    <citation type="submission" date="2019-03" db="EMBL/GenBank/DDBJ databases">
        <title>Genomic Encyclopedia of Type Strains, Phase IV (KMG-IV): sequencing the most valuable type-strain genomes for metagenomic binning, comparative biology and taxonomic classification.</title>
        <authorList>
            <person name="Goeker M."/>
        </authorList>
    </citation>
    <scope>NUCLEOTIDE SEQUENCE [LARGE SCALE GENOMIC DNA]</scope>
    <source>
        <strain evidence="4 5">DSM 28697</strain>
    </source>
</reference>
<protein>
    <submittedName>
        <fullName evidence="4">Putative cell-wall binding lipoprotein</fullName>
    </submittedName>
</protein>
<sequence length="239" mass="27321">MKSVLRTIGFAVILFTLSACSFGASTAEEMYEHLEKALELEAEFQEQQEPLVELEKEEHKIYEEMITLTTEQMDQINALSEEALATINEREERLQKEQASIQASQEEFKKVEALVADLEEENVQQSAEELVTTMEERYSTYQLLNEAYTKAIALEKEMYTMVTDENMTMEQFTEQVEKINTAYEDVSKANKTFNDLTNKYNTLKPAFYEQAGLDIVFEGNDTEVDGASDNESEGQEDAS</sequence>
<feature type="chain" id="PRO_5039385639" evidence="3">
    <location>
        <begin position="27"/>
        <end position="239"/>
    </location>
</feature>
<evidence type="ECO:0000256" key="1">
    <source>
        <dbReference type="SAM" id="Coils"/>
    </source>
</evidence>
<keyword evidence="3" id="KW-0732">Signal</keyword>
<name>A0A4R6U6W5_9BACI</name>